<dbReference type="AlphaFoldDB" id="A0A9R1VTE3"/>
<comment type="caution">
    <text evidence="1">The sequence shown here is derived from an EMBL/GenBank/DDBJ whole genome shotgun (WGS) entry which is preliminary data.</text>
</comment>
<reference evidence="1 2" key="1">
    <citation type="journal article" date="2017" name="Nat. Commun.">
        <title>Genome assembly with in vitro proximity ligation data and whole-genome triplication in lettuce.</title>
        <authorList>
            <person name="Reyes-Chin-Wo S."/>
            <person name="Wang Z."/>
            <person name="Yang X."/>
            <person name="Kozik A."/>
            <person name="Arikit S."/>
            <person name="Song C."/>
            <person name="Xia L."/>
            <person name="Froenicke L."/>
            <person name="Lavelle D.O."/>
            <person name="Truco M.J."/>
            <person name="Xia R."/>
            <person name="Zhu S."/>
            <person name="Xu C."/>
            <person name="Xu H."/>
            <person name="Xu X."/>
            <person name="Cox K."/>
            <person name="Korf I."/>
            <person name="Meyers B.C."/>
            <person name="Michelmore R.W."/>
        </authorList>
    </citation>
    <scope>NUCLEOTIDE SEQUENCE [LARGE SCALE GENOMIC DNA]</scope>
    <source>
        <strain evidence="2">cv. Salinas</strain>
        <tissue evidence="1">Seedlings</tissue>
    </source>
</reference>
<proteinExistence type="predicted"/>
<protein>
    <submittedName>
        <fullName evidence="1">Uncharacterized protein</fullName>
    </submittedName>
</protein>
<evidence type="ECO:0000313" key="1">
    <source>
        <dbReference type="EMBL" id="KAJ0211154.1"/>
    </source>
</evidence>
<evidence type="ECO:0000313" key="2">
    <source>
        <dbReference type="Proteomes" id="UP000235145"/>
    </source>
</evidence>
<organism evidence="1 2">
    <name type="scientific">Lactuca sativa</name>
    <name type="common">Garden lettuce</name>
    <dbReference type="NCBI Taxonomy" id="4236"/>
    <lineage>
        <taxon>Eukaryota</taxon>
        <taxon>Viridiplantae</taxon>
        <taxon>Streptophyta</taxon>
        <taxon>Embryophyta</taxon>
        <taxon>Tracheophyta</taxon>
        <taxon>Spermatophyta</taxon>
        <taxon>Magnoliopsida</taxon>
        <taxon>eudicotyledons</taxon>
        <taxon>Gunneridae</taxon>
        <taxon>Pentapetalae</taxon>
        <taxon>asterids</taxon>
        <taxon>campanulids</taxon>
        <taxon>Asterales</taxon>
        <taxon>Asteraceae</taxon>
        <taxon>Cichorioideae</taxon>
        <taxon>Cichorieae</taxon>
        <taxon>Lactucinae</taxon>
        <taxon>Lactuca</taxon>
    </lineage>
</organism>
<dbReference type="EMBL" id="NBSK02000004">
    <property type="protein sequence ID" value="KAJ0211154.1"/>
    <property type="molecule type" value="Genomic_DNA"/>
</dbReference>
<keyword evidence="2" id="KW-1185">Reference proteome</keyword>
<sequence length="151" mass="17141">MCLLAYHHLPIRGLLPPIASVILFRSLTKDLTGGFPPRIATSWFIAFPDALTYAMFFHHAQHHPTILPTTYISPPPPYVPPEQLTLWVDIPYSATADVSVPVLVSPSLYQPFILWVYGVLFNCYTSVYFENVESSQFSEPDECYSIKVLYD</sequence>
<gene>
    <name evidence="1" type="ORF">LSAT_V11C400208120</name>
</gene>
<accession>A0A9R1VTE3</accession>
<dbReference type="Proteomes" id="UP000235145">
    <property type="component" value="Unassembled WGS sequence"/>
</dbReference>
<name>A0A9R1VTE3_LACSA</name>